<dbReference type="PANTHER" id="PTHR21047">
    <property type="entry name" value="DTDP-6-DEOXY-D-GLUCOSE-3,5 EPIMERASE"/>
    <property type="match status" value="1"/>
</dbReference>
<comment type="caution">
    <text evidence="5">The sequence shown here is derived from an EMBL/GenBank/DDBJ whole genome shotgun (WGS) entry which is preliminary data.</text>
</comment>
<dbReference type="SUPFAM" id="SSF51182">
    <property type="entry name" value="RmlC-like cupins"/>
    <property type="match status" value="1"/>
</dbReference>
<dbReference type="Proteomes" id="UP000245469">
    <property type="component" value="Unassembled WGS sequence"/>
</dbReference>
<sequence>MKILSTPIAGVAIVHIEPHTDERGFFARSFDKAAFAEAGLDTELVQANISFNKKAGTLRGMHYQLPVAPEAKLVRCTRGALYDQIVDVRPDSPTYLQHVSVELTADNHVALYVPPMFAHGFITLVDDTEATYNVSAPYTPGVERGLRHDDPDLGLSWPVPVAVISDKDASWPLLAENGGKAPS</sequence>
<feature type="site" description="Participates in a stacking interaction with the thymidine ring of dTDP-4-oxo-6-deoxyglucose" evidence="3">
    <location>
        <position position="138"/>
    </location>
</feature>
<name>A0A316AEM5_9ACTN</name>
<evidence type="ECO:0000256" key="2">
    <source>
        <dbReference type="PIRSR" id="PIRSR600888-1"/>
    </source>
</evidence>
<dbReference type="GO" id="GO:0000271">
    <property type="term" value="P:polysaccharide biosynthetic process"/>
    <property type="evidence" value="ECO:0007669"/>
    <property type="project" value="TreeGrafter"/>
</dbReference>
<dbReference type="GO" id="GO:0005829">
    <property type="term" value="C:cytosol"/>
    <property type="evidence" value="ECO:0007669"/>
    <property type="project" value="TreeGrafter"/>
</dbReference>
<organism evidence="5 6">
    <name type="scientific">Quadrisphaera granulorum</name>
    <dbReference type="NCBI Taxonomy" id="317664"/>
    <lineage>
        <taxon>Bacteria</taxon>
        <taxon>Bacillati</taxon>
        <taxon>Actinomycetota</taxon>
        <taxon>Actinomycetes</taxon>
        <taxon>Kineosporiales</taxon>
        <taxon>Kineosporiaceae</taxon>
        <taxon>Quadrisphaera</taxon>
    </lineage>
</organism>
<comment type="function">
    <text evidence="4">Catalyzes the epimerization of the C3' and C5'positions of dTDP-6-deoxy-D-xylo-4-hexulose, forming dTDP-6-deoxy-L-lyxo-4-hexulose.</text>
</comment>
<dbReference type="InterPro" id="IPR000888">
    <property type="entry name" value="RmlC-like"/>
</dbReference>
<dbReference type="UniPathway" id="UPA00124"/>
<dbReference type="RefSeq" id="WP_109772297.1">
    <property type="nucleotide sequence ID" value="NZ_QGDQ01000001.1"/>
</dbReference>
<evidence type="ECO:0000313" key="5">
    <source>
        <dbReference type="EMBL" id="PWJ56071.1"/>
    </source>
</evidence>
<dbReference type="InterPro" id="IPR011051">
    <property type="entry name" value="RmlC_Cupin_sf"/>
</dbReference>
<dbReference type="OrthoDB" id="9800680at2"/>
<comment type="subunit">
    <text evidence="4">Homodimer.</text>
</comment>
<evidence type="ECO:0000256" key="3">
    <source>
        <dbReference type="PIRSR" id="PIRSR600888-3"/>
    </source>
</evidence>
<comment type="similarity">
    <text evidence="1 4">Belongs to the dTDP-4-dehydrorhamnose 3,5-epimerase family.</text>
</comment>
<dbReference type="AlphaFoldDB" id="A0A316AEM5"/>
<evidence type="ECO:0000313" key="6">
    <source>
        <dbReference type="Proteomes" id="UP000245469"/>
    </source>
</evidence>
<comment type="catalytic activity">
    <reaction evidence="4">
        <text>dTDP-4-dehydro-6-deoxy-alpha-D-glucose = dTDP-4-dehydro-beta-L-rhamnose</text>
        <dbReference type="Rhea" id="RHEA:16969"/>
        <dbReference type="ChEBI" id="CHEBI:57649"/>
        <dbReference type="ChEBI" id="CHEBI:62830"/>
        <dbReference type="EC" id="5.1.3.13"/>
    </reaction>
</comment>
<reference evidence="5 6" key="1">
    <citation type="submission" date="2018-03" db="EMBL/GenBank/DDBJ databases">
        <title>Genomic Encyclopedia of Archaeal and Bacterial Type Strains, Phase II (KMG-II): from individual species to whole genera.</title>
        <authorList>
            <person name="Goeker M."/>
        </authorList>
    </citation>
    <scope>NUCLEOTIDE SEQUENCE [LARGE SCALE GENOMIC DNA]</scope>
    <source>
        <strain evidence="5 6">DSM 44889</strain>
    </source>
</reference>
<gene>
    <name evidence="5" type="ORF">BXY45_10145</name>
</gene>
<keyword evidence="6" id="KW-1185">Reference proteome</keyword>
<protein>
    <recommendedName>
        <fullName evidence="4">dTDP-4-dehydrorhamnose 3,5-epimerase</fullName>
        <ecNumber evidence="4">5.1.3.13</ecNumber>
    </recommendedName>
    <alternativeName>
        <fullName evidence="4">Thymidine diphospho-4-keto-rhamnose 3,5-epimerase</fullName>
    </alternativeName>
</protein>
<feature type="active site" description="Proton donor" evidence="2">
    <location>
        <position position="132"/>
    </location>
</feature>
<accession>A0A316AEM5</accession>
<keyword evidence="4" id="KW-0413">Isomerase</keyword>
<dbReference type="EMBL" id="QGDQ01000001">
    <property type="protein sequence ID" value="PWJ56071.1"/>
    <property type="molecule type" value="Genomic_DNA"/>
</dbReference>
<dbReference type="Pfam" id="PF00908">
    <property type="entry name" value="dTDP_sugar_isom"/>
    <property type="match status" value="1"/>
</dbReference>
<dbReference type="EC" id="5.1.3.13" evidence="4"/>
<dbReference type="NCBIfam" id="TIGR01221">
    <property type="entry name" value="rmlC"/>
    <property type="match status" value="1"/>
</dbReference>
<dbReference type="Gene3D" id="2.60.120.10">
    <property type="entry name" value="Jelly Rolls"/>
    <property type="match status" value="1"/>
</dbReference>
<dbReference type="InterPro" id="IPR014710">
    <property type="entry name" value="RmlC-like_jellyroll"/>
</dbReference>
<dbReference type="GO" id="GO:0019305">
    <property type="term" value="P:dTDP-rhamnose biosynthetic process"/>
    <property type="evidence" value="ECO:0007669"/>
    <property type="project" value="UniProtKB-UniRule"/>
</dbReference>
<dbReference type="GO" id="GO:0008830">
    <property type="term" value="F:dTDP-4-dehydrorhamnose 3,5-epimerase activity"/>
    <property type="evidence" value="ECO:0007669"/>
    <property type="project" value="UniProtKB-UniRule"/>
</dbReference>
<dbReference type="CDD" id="cd00438">
    <property type="entry name" value="cupin_RmlC"/>
    <property type="match status" value="1"/>
</dbReference>
<feature type="active site" description="Proton acceptor" evidence="2">
    <location>
        <position position="62"/>
    </location>
</feature>
<comment type="pathway">
    <text evidence="4">Carbohydrate biosynthesis; dTDP-L-rhamnose biosynthesis.</text>
</comment>
<proteinExistence type="inferred from homology"/>
<evidence type="ECO:0000256" key="4">
    <source>
        <dbReference type="RuleBase" id="RU364069"/>
    </source>
</evidence>
<dbReference type="PANTHER" id="PTHR21047:SF2">
    <property type="entry name" value="THYMIDINE DIPHOSPHO-4-KETO-RHAMNOSE 3,5-EPIMERASE"/>
    <property type="match status" value="1"/>
</dbReference>
<evidence type="ECO:0000256" key="1">
    <source>
        <dbReference type="ARBA" id="ARBA00010154"/>
    </source>
</evidence>